<gene>
    <name evidence="2" type="ORF">RUM8411_03237</name>
</gene>
<accession>A0A1X6ZYA8</accession>
<feature type="signal peptide" evidence="1">
    <location>
        <begin position="1"/>
        <end position="17"/>
    </location>
</feature>
<dbReference type="RefSeq" id="WP_085823724.1">
    <property type="nucleotide sequence ID" value="NZ_FWFP01000010.1"/>
</dbReference>
<name>A0A1X6ZYA8_9RHOB</name>
<dbReference type="AlphaFoldDB" id="A0A1X6ZYA8"/>
<evidence type="ECO:0000313" key="2">
    <source>
        <dbReference type="EMBL" id="SLN65158.1"/>
    </source>
</evidence>
<evidence type="ECO:0000313" key="3">
    <source>
        <dbReference type="Proteomes" id="UP000193778"/>
    </source>
</evidence>
<keyword evidence="3" id="KW-1185">Reference proteome</keyword>
<dbReference type="Proteomes" id="UP000193778">
    <property type="component" value="Unassembled WGS sequence"/>
</dbReference>
<dbReference type="OrthoDB" id="9848046at2"/>
<evidence type="ECO:0008006" key="4">
    <source>
        <dbReference type="Google" id="ProtNLM"/>
    </source>
</evidence>
<protein>
    <recommendedName>
        <fullName evidence="4">Lipoprotein</fullName>
    </recommendedName>
</protein>
<dbReference type="PROSITE" id="PS51257">
    <property type="entry name" value="PROKAR_LIPOPROTEIN"/>
    <property type="match status" value="1"/>
</dbReference>
<dbReference type="EMBL" id="FWFP01000010">
    <property type="protein sequence ID" value="SLN65158.1"/>
    <property type="molecule type" value="Genomic_DNA"/>
</dbReference>
<feature type="chain" id="PRO_5012914178" description="Lipoprotein" evidence="1">
    <location>
        <begin position="18"/>
        <end position="114"/>
    </location>
</feature>
<reference evidence="3" key="1">
    <citation type="submission" date="2017-03" db="EMBL/GenBank/DDBJ databases">
        <authorList>
            <person name="Rodrigo-Torres L."/>
            <person name="Arahal R.D."/>
            <person name="Lucena T."/>
        </authorList>
    </citation>
    <scope>NUCLEOTIDE SEQUENCE [LARGE SCALE GENOMIC DNA]</scope>
    <source>
        <strain evidence="3">CECT 8411</strain>
    </source>
</reference>
<sequence length="114" mass="11845">MKWFLMSVAAFTLIACAPPPASSPAERAARSAAAFEVTATRCAQHAGGYGDAIAMQKEAQSRYATARKLGATEQQIAEQKKIVLNAVTSAEFLAGSNDACKSLVSHAAKAASQT</sequence>
<proteinExistence type="predicted"/>
<evidence type="ECO:0000256" key="1">
    <source>
        <dbReference type="SAM" id="SignalP"/>
    </source>
</evidence>
<keyword evidence="1" id="KW-0732">Signal</keyword>
<organism evidence="2 3">
    <name type="scientific">Ruegeria meonggei</name>
    <dbReference type="NCBI Taxonomy" id="1446476"/>
    <lineage>
        <taxon>Bacteria</taxon>
        <taxon>Pseudomonadati</taxon>
        <taxon>Pseudomonadota</taxon>
        <taxon>Alphaproteobacteria</taxon>
        <taxon>Rhodobacterales</taxon>
        <taxon>Roseobacteraceae</taxon>
        <taxon>Ruegeria</taxon>
    </lineage>
</organism>